<dbReference type="Proteomes" id="UP000694387">
    <property type="component" value="Chromosome 8"/>
</dbReference>
<dbReference type="GeneTree" id="ENSGT00950000186457"/>
<keyword evidence="2" id="KW-1185">Reference proteome</keyword>
<reference evidence="1 2" key="1">
    <citation type="journal article" date="2020" name="Nat. Commun.">
        <title>Donkey genomes provide new insights into domestication and selection for coat color.</title>
        <authorList>
            <person name="Wang"/>
            <person name="C."/>
            <person name="Li"/>
            <person name="H."/>
            <person name="Guo"/>
            <person name="Y."/>
            <person name="Huang"/>
            <person name="J."/>
            <person name="Sun"/>
            <person name="Y."/>
            <person name="Min"/>
            <person name="J."/>
            <person name="Wang"/>
            <person name="J."/>
            <person name="Fang"/>
            <person name="X."/>
            <person name="Zhao"/>
            <person name="Z."/>
            <person name="Wang"/>
            <person name="S."/>
            <person name="Zhang"/>
            <person name="Y."/>
            <person name="Liu"/>
            <person name="Q."/>
            <person name="Jiang"/>
            <person name="Q."/>
            <person name="Wang"/>
            <person name="X."/>
            <person name="Guo"/>
            <person name="Y."/>
            <person name="Yang"/>
            <person name="C."/>
            <person name="Wang"/>
            <person name="Y."/>
            <person name="Tian"/>
            <person name="F."/>
            <person name="Zhuang"/>
            <person name="G."/>
            <person name="Fan"/>
            <person name="Y."/>
            <person name="Gao"/>
            <person name="Q."/>
            <person name="Li"/>
            <person name="Y."/>
            <person name="Ju"/>
            <person name="Z."/>
            <person name="Li"/>
            <person name="J."/>
            <person name="Li"/>
            <person name="R."/>
            <person name="Hou"/>
            <person name="M."/>
            <person name="Yang"/>
            <person name="G."/>
            <person name="Liu"/>
            <person name="G."/>
            <person name="Liu"/>
            <person name="W."/>
            <person name="Guo"/>
            <person name="J."/>
            <person name="Pan"/>
            <person name="S."/>
            <person name="Fan"/>
            <person name="G."/>
            <person name="Zhang"/>
            <person name="W."/>
            <person name="Zhang"/>
            <person name="R."/>
            <person name="Yu"/>
            <person name="J."/>
            <person name="Zhang"/>
            <person name="X."/>
            <person name="Yin"/>
            <person name="Q."/>
            <person name="Ji"/>
            <person name="C."/>
            <person name="Jin"/>
            <person name="Y."/>
            <person name="Yue"/>
            <person name="G."/>
            <person name="Liu"/>
            <person name="M."/>
            <person name="Xu"/>
            <person name="J."/>
            <person name="Liu"/>
            <person name="S."/>
            <person name="Jordana"/>
            <person name="J."/>
            <person name="Noce"/>
            <person name="A."/>
            <person name="Amills"/>
            <person name="M."/>
            <person name="Wu"/>
            <person name="D.D."/>
            <person name="Li"/>
            <person name="S."/>
            <person name="Zhou"/>
            <person name="X. and Zhong"/>
            <person name="J."/>
        </authorList>
    </citation>
    <scope>NUCLEOTIDE SEQUENCE [LARGE SCALE GENOMIC DNA]</scope>
</reference>
<organism evidence="1 2">
    <name type="scientific">Equus asinus</name>
    <name type="common">Donkey</name>
    <name type="synonym">Equus africanus asinus</name>
    <dbReference type="NCBI Taxonomy" id="9793"/>
    <lineage>
        <taxon>Eukaryota</taxon>
        <taxon>Metazoa</taxon>
        <taxon>Chordata</taxon>
        <taxon>Craniata</taxon>
        <taxon>Vertebrata</taxon>
        <taxon>Euteleostomi</taxon>
        <taxon>Mammalia</taxon>
        <taxon>Eutheria</taxon>
        <taxon>Laurasiatheria</taxon>
        <taxon>Perissodactyla</taxon>
        <taxon>Equidae</taxon>
        <taxon>Equus</taxon>
    </lineage>
</organism>
<evidence type="ECO:0000313" key="2">
    <source>
        <dbReference type="Proteomes" id="UP000694387"/>
    </source>
</evidence>
<protein>
    <submittedName>
        <fullName evidence="1">Uncharacterized protein</fullName>
    </submittedName>
</protein>
<dbReference type="Ensembl" id="ENSEAST00005020807.2">
    <property type="protein sequence ID" value="ENSEASP00005019171.1"/>
    <property type="gene ID" value="ENSEASG00005013188.2"/>
</dbReference>
<reference evidence="1" key="3">
    <citation type="submission" date="2025-09" db="UniProtKB">
        <authorList>
            <consortium name="Ensembl"/>
        </authorList>
    </citation>
    <scope>IDENTIFICATION</scope>
</reference>
<dbReference type="OMA" id="WEANESD"/>
<dbReference type="AlphaFoldDB" id="A0A8C4PNY1"/>
<proteinExistence type="predicted"/>
<reference evidence="1" key="2">
    <citation type="submission" date="2025-08" db="UniProtKB">
        <authorList>
            <consortium name="Ensembl"/>
        </authorList>
    </citation>
    <scope>IDENTIFICATION</scope>
</reference>
<evidence type="ECO:0000313" key="1">
    <source>
        <dbReference type="Ensembl" id="ENSEASP00005019171.1"/>
    </source>
</evidence>
<sequence length="58" mass="6829">MSEKNPPVDLCFLEDDEFQESPLEAWAGEDEDEDVHVWEANESDDNIKYICFHQLELN</sequence>
<name>A0A8C4PNY1_EQUAS</name>
<accession>A0A8C4PNY1</accession>